<reference evidence="3 4" key="1">
    <citation type="submission" date="2020-04" db="EMBL/GenBank/DDBJ databases">
        <title>MicrobeNet Type strains.</title>
        <authorList>
            <person name="Nicholson A.C."/>
        </authorList>
    </citation>
    <scope>NUCLEOTIDE SEQUENCE [LARGE SCALE GENOMIC DNA]</scope>
    <source>
        <strain evidence="3 4">JCM 12354</strain>
    </source>
</reference>
<accession>A0A846XY19</accession>
<dbReference type="GO" id="GO:0051131">
    <property type="term" value="P:chaperone-mediated protein complex assembly"/>
    <property type="evidence" value="ECO:0007669"/>
    <property type="project" value="InterPro"/>
</dbReference>
<sequence length="211" mass="22891">MIRTGVRTAAWQVQSLLLGYPDDTLLGELPLLTRASAALPVAIGGPLRPLLSHLHDGAPVDLAAEYVDTFDHRKRFSPYLTYFSHGDTRKRGMALLRLKQLYRDAGWQLDDGELPDHLGVVLEFAATEPEDGLRVMTDYRAGIEVMRSALRDFGSPWTGVLDSLSATLPALRGSDSDAVAKLIAAGPPGEEVGTDPFAPPTYMPTPIGGRR</sequence>
<proteinExistence type="predicted"/>
<organism evidence="3 4">
    <name type="scientific">Nocardia vermiculata</name>
    <dbReference type="NCBI Taxonomy" id="257274"/>
    <lineage>
        <taxon>Bacteria</taxon>
        <taxon>Bacillati</taxon>
        <taxon>Actinomycetota</taxon>
        <taxon>Actinomycetes</taxon>
        <taxon>Mycobacteriales</taxon>
        <taxon>Nocardiaceae</taxon>
        <taxon>Nocardia</taxon>
    </lineage>
</organism>
<dbReference type="InterPro" id="IPR036411">
    <property type="entry name" value="TorD-like_sf"/>
</dbReference>
<keyword evidence="1" id="KW-0534">Nitrate assimilation</keyword>
<dbReference type="Gene3D" id="1.10.3480.10">
    <property type="entry name" value="TorD-like"/>
    <property type="match status" value="1"/>
</dbReference>
<dbReference type="PANTHER" id="PTHR43680:SF2">
    <property type="entry name" value="NITRATE REDUCTASE MOLYBDENUM COFACTOR ASSEMBLY CHAPERONE NARJ"/>
    <property type="match status" value="1"/>
</dbReference>
<name>A0A846XY19_9NOCA</name>
<dbReference type="RefSeq" id="WP_067877610.1">
    <property type="nucleotide sequence ID" value="NZ_JAAXOP010000005.1"/>
</dbReference>
<dbReference type="EMBL" id="JAAXOP010000005">
    <property type="protein sequence ID" value="NKY50700.1"/>
    <property type="molecule type" value="Genomic_DNA"/>
</dbReference>
<dbReference type="AlphaFoldDB" id="A0A846XY19"/>
<dbReference type="Pfam" id="PF02613">
    <property type="entry name" value="Nitrate_red_del"/>
    <property type="match status" value="1"/>
</dbReference>
<feature type="region of interest" description="Disordered" evidence="2">
    <location>
        <begin position="190"/>
        <end position="211"/>
    </location>
</feature>
<dbReference type="NCBIfam" id="TIGR00684">
    <property type="entry name" value="narJ"/>
    <property type="match status" value="1"/>
</dbReference>
<dbReference type="InterPro" id="IPR003765">
    <property type="entry name" value="NO3_reductase_chaperone_NarJ"/>
</dbReference>
<dbReference type="PANTHER" id="PTHR43680">
    <property type="entry name" value="NITRATE REDUCTASE MOLYBDENUM COFACTOR ASSEMBLY CHAPERONE"/>
    <property type="match status" value="1"/>
</dbReference>
<dbReference type="Proteomes" id="UP000565711">
    <property type="component" value="Unassembled WGS sequence"/>
</dbReference>
<gene>
    <name evidence="3" type="primary">narJ</name>
    <name evidence="3" type="ORF">HGA08_10800</name>
</gene>
<dbReference type="InterPro" id="IPR020945">
    <property type="entry name" value="DMSO/NO3_reduct_chaperone"/>
</dbReference>
<evidence type="ECO:0000256" key="2">
    <source>
        <dbReference type="SAM" id="MobiDB-lite"/>
    </source>
</evidence>
<keyword evidence="4" id="KW-1185">Reference proteome</keyword>
<dbReference type="GO" id="GO:0016530">
    <property type="term" value="F:metallochaperone activity"/>
    <property type="evidence" value="ECO:0007669"/>
    <property type="project" value="TreeGrafter"/>
</dbReference>
<protein>
    <submittedName>
        <fullName evidence="3">Nitrate reductase molybdenum cofactor assembly chaperone</fullName>
    </submittedName>
</protein>
<dbReference type="GO" id="GO:0051082">
    <property type="term" value="F:unfolded protein binding"/>
    <property type="evidence" value="ECO:0007669"/>
    <property type="project" value="InterPro"/>
</dbReference>
<dbReference type="SUPFAM" id="SSF89155">
    <property type="entry name" value="TorD-like"/>
    <property type="match status" value="1"/>
</dbReference>
<evidence type="ECO:0000256" key="1">
    <source>
        <dbReference type="ARBA" id="ARBA00023063"/>
    </source>
</evidence>
<evidence type="ECO:0000313" key="4">
    <source>
        <dbReference type="Proteomes" id="UP000565711"/>
    </source>
</evidence>
<evidence type="ECO:0000313" key="3">
    <source>
        <dbReference type="EMBL" id="NKY50700.1"/>
    </source>
</evidence>
<dbReference type="GO" id="GO:0042128">
    <property type="term" value="P:nitrate assimilation"/>
    <property type="evidence" value="ECO:0007669"/>
    <property type="project" value="UniProtKB-KW"/>
</dbReference>
<comment type="caution">
    <text evidence="3">The sequence shown here is derived from an EMBL/GenBank/DDBJ whole genome shotgun (WGS) entry which is preliminary data.</text>
</comment>